<comment type="caution">
    <text evidence="2">The sequence shown here is derived from an EMBL/GenBank/DDBJ whole genome shotgun (WGS) entry which is preliminary data.</text>
</comment>
<protein>
    <submittedName>
        <fullName evidence="2">Uncharacterized protein</fullName>
    </submittedName>
</protein>
<keyword evidence="3" id="KW-1185">Reference proteome</keyword>
<proteinExistence type="predicted"/>
<organism evidence="2 3">
    <name type="scientific">Tanacetum coccineum</name>
    <dbReference type="NCBI Taxonomy" id="301880"/>
    <lineage>
        <taxon>Eukaryota</taxon>
        <taxon>Viridiplantae</taxon>
        <taxon>Streptophyta</taxon>
        <taxon>Embryophyta</taxon>
        <taxon>Tracheophyta</taxon>
        <taxon>Spermatophyta</taxon>
        <taxon>Magnoliopsida</taxon>
        <taxon>eudicotyledons</taxon>
        <taxon>Gunneridae</taxon>
        <taxon>Pentapetalae</taxon>
        <taxon>asterids</taxon>
        <taxon>campanulids</taxon>
        <taxon>Asterales</taxon>
        <taxon>Asteraceae</taxon>
        <taxon>Asteroideae</taxon>
        <taxon>Anthemideae</taxon>
        <taxon>Anthemidinae</taxon>
        <taxon>Tanacetum</taxon>
    </lineage>
</organism>
<dbReference type="EMBL" id="BQNB010011420">
    <property type="protein sequence ID" value="GJS90337.1"/>
    <property type="molecule type" value="Genomic_DNA"/>
</dbReference>
<feature type="region of interest" description="Disordered" evidence="1">
    <location>
        <begin position="95"/>
        <end position="135"/>
    </location>
</feature>
<reference evidence="2" key="1">
    <citation type="journal article" date="2022" name="Int. J. Mol. Sci.">
        <title>Draft Genome of Tanacetum Coccineum: Genomic Comparison of Closely Related Tanacetum-Family Plants.</title>
        <authorList>
            <person name="Yamashiro T."/>
            <person name="Shiraishi A."/>
            <person name="Nakayama K."/>
            <person name="Satake H."/>
        </authorList>
    </citation>
    <scope>NUCLEOTIDE SEQUENCE</scope>
</reference>
<sequence length="135" mass="14712">MRGMHSRNQTQKEEEPEAQGKKSQDDPLASLVQELVTPSTLQMLQGRNKRYKRRKEAKGKKVVSSLDFQEEVDAGAEQVNTAEGVNTGSIKLSTVSEQVSTGSEQVSTVSAKRSTPSPDKGQRAGKAPMIIEETP</sequence>
<accession>A0ABQ4ZMD3</accession>
<gene>
    <name evidence="2" type="ORF">Tco_0772973</name>
</gene>
<dbReference type="Proteomes" id="UP001151760">
    <property type="component" value="Unassembled WGS sequence"/>
</dbReference>
<feature type="region of interest" description="Disordered" evidence="1">
    <location>
        <begin position="1"/>
        <end position="64"/>
    </location>
</feature>
<feature type="compositionally biased region" description="Basic and acidic residues" evidence="1">
    <location>
        <begin position="10"/>
        <end position="25"/>
    </location>
</feature>
<name>A0ABQ4ZMD3_9ASTR</name>
<reference evidence="2" key="2">
    <citation type="submission" date="2022-01" db="EMBL/GenBank/DDBJ databases">
        <authorList>
            <person name="Yamashiro T."/>
            <person name="Shiraishi A."/>
            <person name="Satake H."/>
            <person name="Nakayama K."/>
        </authorList>
    </citation>
    <scope>NUCLEOTIDE SEQUENCE</scope>
</reference>
<feature type="compositionally biased region" description="Polar residues" evidence="1">
    <location>
        <begin position="95"/>
        <end position="117"/>
    </location>
</feature>
<evidence type="ECO:0000313" key="3">
    <source>
        <dbReference type="Proteomes" id="UP001151760"/>
    </source>
</evidence>
<evidence type="ECO:0000256" key="1">
    <source>
        <dbReference type="SAM" id="MobiDB-lite"/>
    </source>
</evidence>
<feature type="compositionally biased region" description="Polar residues" evidence="1">
    <location>
        <begin position="36"/>
        <end position="45"/>
    </location>
</feature>
<evidence type="ECO:0000313" key="2">
    <source>
        <dbReference type="EMBL" id="GJS90337.1"/>
    </source>
</evidence>
<feature type="compositionally biased region" description="Basic residues" evidence="1">
    <location>
        <begin position="47"/>
        <end position="61"/>
    </location>
</feature>